<evidence type="ECO:0000256" key="5">
    <source>
        <dbReference type="ARBA" id="ARBA00023015"/>
    </source>
</evidence>
<dbReference type="InterPro" id="IPR052035">
    <property type="entry name" value="ZnF_BED_domain_contain"/>
</dbReference>
<comment type="subcellular location">
    <subcellularLocation>
        <location evidence="1">Nucleus</location>
    </subcellularLocation>
</comment>
<evidence type="ECO:0000313" key="11">
    <source>
        <dbReference type="EMBL" id="KAG5602716.1"/>
    </source>
</evidence>
<evidence type="ECO:0000256" key="1">
    <source>
        <dbReference type="ARBA" id="ARBA00004123"/>
    </source>
</evidence>
<comment type="caution">
    <text evidence="11">The sequence shown here is derived from an EMBL/GenBank/DDBJ whole genome shotgun (WGS) entry which is preliminary data.</text>
</comment>
<dbReference type="Proteomes" id="UP000824120">
    <property type="component" value="Chromosome 6"/>
</dbReference>
<evidence type="ECO:0000256" key="9">
    <source>
        <dbReference type="SAM" id="MobiDB-lite"/>
    </source>
</evidence>
<evidence type="ECO:0000256" key="7">
    <source>
        <dbReference type="ARBA" id="ARBA00023242"/>
    </source>
</evidence>
<name>A0A9J5YUI2_SOLCO</name>
<dbReference type="PROSITE" id="PS50808">
    <property type="entry name" value="ZF_BED"/>
    <property type="match status" value="1"/>
</dbReference>
<reference evidence="11 12" key="1">
    <citation type="submission" date="2020-09" db="EMBL/GenBank/DDBJ databases">
        <title>De no assembly of potato wild relative species, Solanum commersonii.</title>
        <authorList>
            <person name="Cho K."/>
        </authorList>
    </citation>
    <scope>NUCLEOTIDE SEQUENCE [LARGE SCALE GENOMIC DNA]</scope>
    <source>
        <strain evidence="11">LZ3.2</strain>
        <tissue evidence="11">Leaf</tissue>
    </source>
</reference>
<keyword evidence="3 8" id="KW-0863">Zinc-finger</keyword>
<keyword evidence="4" id="KW-0862">Zinc</keyword>
<keyword evidence="5" id="KW-0805">Transcription regulation</keyword>
<feature type="domain" description="BED-type" evidence="10">
    <location>
        <begin position="112"/>
        <end position="167"/>
    </location>
</feature>
<dbReference type="GO" id="GO:0003677">
    <property type="term" value="F:DNA binding"/>
    <property type="evidence" value="ECO:0007669"/>
    <property type="project" value="InterPro"/>
</dbReference>
<keyword evidence="2" id="KW-0479">Metal-binding</keyword>
<dbReference type="InterPro" id="IPR003656">
    <property type="entry name" value="Znf_BED"/>
</dbReference>
<dbReference type="OrthoDB" id="1704342at2759"/>
<dbReference type="PANTHER" id="PTHR46481:SF10">
    <property type="entry name" value="ZINC FINGER BED DOMAIN-CONTAINING PROTEIN 39"/>
    <property type="match status" value="1"/>
</dbReference>
<evidence type="ECO:0000256" key="4">
    <source>
        <dbReference type="ARBA" id="ARBA00022833"/>
    </source>
</evidence>
<dbReference type="PANTHER" id="PTHR46481">
    <property type="entry name" value="ZINC FINGER BED DOMAIN-CONTAINING PROTEIN 4"/>
    <property type="match status" value="1"/>
</dbReference>
<dbReference type="GO" id="GO:0008270">
    <property type="term" value="F:zinc ion binding"/>
    <property type="evidence" value="ECO:0007669"/>
    <property type="project" value="UniProtKB-KW"/>
</dbReference>
<dbReference type="GO" id="GO:0005634">
    <property type="term" value="C:nucleus"/>
    <property type="evidence" value="ECO:0007669"/>
    <property type="project" value="UniProtKB-SubCell"/>
</dbReference>
<keyword evidence="7" id="KW-0539">Nucleus</keyword>
<gene>
    <name evidence="11" type="ORF">H5410_034086</name>
</gene>
<evidence type="ECO:0000256" key="2">
    <source>
        <dbReference type="ARBA" id="ARBA00022723"/>
    </source>
</evidence>
<keyword evidence="12" id="KW-1185">Reference proteome</keyword>
<dbReference type="AlphaFoldDB" id="A0A9J5YUI2"/>
<evidence type="ECO:0000259" key="10">
    <source>
        <dbReference type="PROSITE" id="PS50808"/>
    </source>
</evidence>
<organism evidence="11 12">
    <name type="scientific">Solanum commersonii</name>
    <name type="common">Commerson's wild potato</name>
    <name type="synonym">Commerson's nightshade</name>
    <dbReference type="NCBI Taxonomy" id="4109"/>
    <lineage>
        <taxon>Eukaryota</taxon>
        <taxon>Viridiplantae</taxon>
        <taxon>Streptophyta</taxon>
        <taxon>Embryophyta</taxon>
        <taxon>Tracheophyta</taxon>
        <taxon>Spermatophyta</taxon>
        <taxon>Magnoliopsida</taxon>
        <taxon>eudicotyledons</taxon>
        <taxon>Gunneridae</taxon>
        <taxon>Pentapetalae</taxon>
        <taxon>asterids</taxon>
        <taxon>lamiids</taxon>
        <taxon>Solanales</taxon>
        <taxon>Solanaceae</taxon>
        <taxon>Solanoideae</taxon>
        <taxon>Solaneae</taxon>
        <taxon>Solanum</taxon>
    </lineage>
</organism>
<evidence type="ECO:0000313" key="12">
    <source>
        <dbReference type="Proteomes" id="UP000824120"/>
    </source>
</evidence>
<proteinExistence type="predicted"/>
<feature type="region of interest" description="Disordered" evidence="9">
    <location>
        <begin position="1"/>
        <end position="25"/>
    </location>
</feature>
<dbReference type="SMART" id="SM00614">
    <property type="entry name" value="ZnF_BED"/>
    <property type="match status" value="1"/>
</dbReference>
<keyword evidence="6" id="KW-0804">Transcription</keyword>
<accession>A0A9J5YUI2</accession>
<evidence type="ECO:0000256" key="8">
    <source>
        <dbReference type="PROSITE-ProRule" id="PRU00027"/>
    </source>
</evidence>
<evidence type="ECO:0000256" key="6">
    <source>
        <dbReference type="ARBA" id="ARBA00023163"/>
    </source>
</evidence>
<dbReference type="EMBL" id="JACXVP010000006">
    <property type="protein sequence ID" value="KAG5602716.1"/>
    <property type="molecule type" value="Genomic_DNA"/>
</dbReference>
<protein>
    <recommendedName>
        <fullName evidence="10">BED-type domain-containing protein</fullName>
    </recommendedName>
</protein>
<sequence>MSERKNNRGGGSSSNSKNLLPPRFRINSNDYTHVDETSFTRDSRPIEFNFENQVDHETLNRCFTNFEEELDEEVEINEEDDETPTPTTLATELPEQDEVPSLPTFSKTTVRVKRSLVWKFLVQNEEKTTVSCTKCKLIMKHVTTGTQGGTGRLRTHLKKCNKEFARLDDIERANRNGIPISENSMGVGGSNMVQSVLNMTNPASRSTHRTYSKEKDRRELAKMVAVCGLPFSFPSHPGFIHYIQELYNPDYEGIPRSTIKSDLFKYQKEYCHFLRCLFAYYDGRLSITSDMGRSPNGNDYFTITVHWIDHEWNMQKRILGYKYVEETKTAAEQAFSAARFMIGDHRYSLAKDSLEISVLFRDWVNAERRNTGLPQLNSQIEDEIDEIFGDNSDDGMEAMEEERQIQVPKNVSFEMIQKLQKEFRKNFNC</sequence>
<evidence type="ECO:0000256" key="3">
    <source>
        <dbReference type="ARBA" id="ARBA00022771"/>
    </source>
</evidence>